<organism evidence="4 5">
    <name type="scientific">Desulfallas thermosapovorans DSM 6562</name>
    <dbReference type="NCBI Taxonomy" id="1121431"/>
    <lineage>
        <taxon>Bacteria</taxon>
        <taxon>Bacillati</taxon>
        <taxon>Bacillota</taxon>
        <taxon>Clostridia</taxon>
        <taxon>Eubacteriales</taxon>
        <taxon>Desulfallaceae</taxon>
        <taxon>Desulfallas</taxon>
    </lineage>
</organism>
<proteinExistence type="inferred from homology"/>
<comment type="similarity">
    <text evidence="1">Belongs to the CapA family.</text>
</comment>
<dbReference type="SUPFAM" id="SSF69318">
    <property type="entry name" value="Integrin alpha N-terminal domain"/>
    <property type="match status" value="1"/>
</dbReference>
<accession>A0A5S4ZV77</accession>
<dbReference type="PANTHER" id="PTHR33393">
    <property type="entry name" value="POLYGLUTAMINE SYNTHESIS ACCESSORY PROTEIN RV0574C-RELATED"/>
    <property type="match status" value="1"/>
</dbReference>
<dbReference type="CDD" id="cd07381">
    <property type="entry name" value="MPP_CapA"/>
    <property type="match status" value="1"/>
</dbReference>
<dbReference type="Pfam" id="PF09587">
    <property type="entry name" value="PGA_cap"/>
    <property type="match status" value="1"/>
</dbReference>
<evidence type="ECO:0000313" key="5">
    <source>
        <dbReference type="Proteomes" id="UP000323166"/>
    </source>
</evidence>
<evidence type="ECO:0000313" key="4">
    <source>
        <dbReference type="EMBL" id="TYO96863.1"/>
    </source>
</evidence>
<dbReference type="AlphaFoldDB" id="A0A5S4ZV77"/>
<dbReference type="SUPFAM" id="SSF56300">
    <property type="entry name" value="Metallo-dependent phosphatases"/>
    <property type="match status" value="1"/>
</dbReference>
<keyword evidence="5" id="KW-1185">Reference proteome</keyword>
<protein>
    <submittedName>
        <fullName evidence="4">Poly-gamma-glutamate synthesis protein (Capsule biosynthesis protein)</fullName>
    </submittedName>
</protein>
<evidence type="ECO:0000259" key="3">
    <source>
        <dbReference type="SMART" id="SM00854"/>
    </source>
</evidence>
<evidence type="ECO:0000256" key="2">
    <source>
        <dbReference type="SAM" id="SignalP"/>
    </source>
</evidence>
<dbReference type="InterPro" id="IPR019079">
    <property type="entry name" value="Capsule_synth_CapA"/>
</dbReference>
<keyword evidence="2" id="KW-0732">Signal</keyword>
<feature type="chain" id="PRO_5024423003" evidence="2">
    <location>
        <begin position="25"/>
        <end position="543"/>
    </location>
</feature>
<dbReference type="Gene3D" id="3.60.21.10">
    <property type="match status" value="1"/>
</dbReference>
<feature type="signal peptide" evidence="2">
    <location>
        <begin position="1"/>
        <end position="24"/>
    </location>
</feature>
<dbReference type="EMBL" id="VNHM01000003">
    <property type="protein sequence ID" value="TYO96863.1"/>
    <property type="molecule type" value="Genomic_DNA"/>
</dbReference>
<dbReference type="InterPro" id="IPR052169">
    <property type="entry name" value="CW_Biosynth-Accessory"/>
</dbReference>
<gene>
    <name evidence="4" type="ORF">LX24_00672</name>
</gene>
<evidence type="ECO:0000256" key="1">
    <source>
        <dbReference type="ARBA" id="ARBA00005662"/>
    </source>
</evidence>
<dbReference type="InterPro" id="IPR028994">
    <property type="entry name" value="Integrin_alpha_N"/>
</dbReference>
<comment type="caution">
    <text evidence="4">The sequence shown here is derived from an EMBL/GenBank/DDBJ whole genome shotgun (WGS) entry which is preliminary data.</text>
</comment>
<dbReference type="Proteomes" id="UP000323166">
    <property type="component" value="Unassembled WGS sequence"/>
</dbReference>
<reference evidence="4 5" key="1">
    <citation type="submission" date="2019-07" db="EMBL/GenBank/DDBJ databases">
        <title>Genomic Encyclopedia of Type Strains, Phase I: the one thousand microbial genomes (KMG-I) project.</title>
        <authorList>
            <person name="Kyrpides N."/>
        </authorList>
    </citation>
    <scope>NUCLEOTIDE SEQUENCE [LARGE SCALE GENOMIC DNA]</scope>
    <source>
        <strain evidence="4 5">DSM 6562</strain>
    </source>
</reference>
<feature type="domain" description="Capsule synthesis protein CapA" evidence="3">
    <location>
        <begin position="55"/>
        <end position="294"/>
    </location>
</feature>
<sequence>MKFTRLMPALLLAVGLLYCSWACAPEQYGGGKHFHDLAAFKKYRMQLPEKHDALCLVAVGDIMLSRYVAQKINEHGDPGYSFAGVQWFLQGGDVVFGNLEGPVTPGREIKVPEMVLRADPRVAPALKEAGFDILSLANNHVPDFGGQGILDTMHYLDGAAILHTGAGKNDREAYAPRYMEVKGVKLAFLAFNDPAVVPDSYGAGDGPGTALLEPEKMTAAINEAAANADFTVVSLHAGTEYAAEPDATQVRFARLAIDAGADLVLGSHPHVVQRVERYRGKYILYSLGNFVFDQLWSRDTRESVAAGIWIRENNVEKMEFLPVYITGDARPVTISGPEGQRIMEKLELDLNRQRIPAWDSEKGIFTTVEQYVFQAEKSPPEYRLLQSQYFDLDGDGCKEGVYLKNGRITVREASRTIWQSPGDWWVDYFFLGDVNNDGITELNLLVWKEGSFGPHKPFWLEEEDAGVKNHLFIFKLEQGSIKPVWQSSNLDYPNHRASLVDFDNDGEKELLVIEGSYTDPARRETTLWKWNGWGFSHVSCKEN</sequence>
<dbReference type="InterPro" id="IPR029052">
    <property type="entry name" value="Metallo-depent_PP-like"/>
</dbReference>
<dbReference type="SMART" id="SM00854">
    <property type="entry name" value="PGA_cap"/>
    <property type="match status" value="1"/>
</dbReference>
<name>A0A5S4ZV77_9FIRM</name>
<dbReference type="PANTHER" id="PTHR33393:SF13">
    <property type="entry name" value="PGA BIOSYNTHESIS PROTEIN CAPA"/>
    <property type="match status" value="1"/>
</dbReference>